<name>A0A0H3XJC0_9MOLU</name>
<dbReference type="PATRIC" id="fig|743698.3.peg.1144"/>
<sequence>MAPEPSSYSSKLKKQDEQFNIMFLTSKGVITFPRILIS</sequence>
<reference evidence="2" key="2">
    <citation type="submission" date="2015-06" db="EMBL/GenBank/DDBJ databases">
        <title>Complete genome sequence of Spiroplasma eriocheiris TDA-040725-5 (DSM 21848).</title>
        <authorList>
            <person name="Lo W.-S."/>
            <person name="Kuo C.-H."/>
        </authorList>
    </citation>
    <scope>NUCLEOTIDE SEQUENCE [LARGE SCALE GENOMIC DNA]</scope>
    <source>
        <strain evidence="2">TDA-040725-5</strain>
    </source>
</reference>
<dbReference type="KEGG" id="seri:SERIO_v1c11320"/>
<dbReference type="AlphaFoldDB" id="A0A0H3XJC0"/>
<gene>
    <name evidence="1" type="ORF">SERIO_v1c11320</name>
</gene>
<evidence type="ECO:0000313" key="2">
    <source>
        <dbReference type="Proteomes" id="UP000035661"/>
    </source>
</evidence>
<dbReference type="STRING" id="315358.SERIO_v1c11320"/>
<keyword evidence="2" id="KW-1185">Reference proteome</keyword>
<evidence type="ECO:0000313" key="1">
    <source>
        <dbReference type="EMBL" id="AKM54685.1"/>
    </source>
</evidence>
<protein>
    <submittedName>
        <fullName evidence="1">Uncharacterized protein</fullName>
    </submittedName>
</protein>
<reference evidence="1 2" key="1">
    <citation type="journal article" date="2015" name="Genome Biol. Evol.">
        <title>Found and Lost: The Fates of Horizontally Acquired Genes in Arthropod-Symbiotic Spiroplasma.</title>
        <authorList>
            <person name="Lo W.S."/>
            <person name="Gasparich G.E."/>
            <person name="Kuo C.H."/>
        </authorList>
    </citation>
    <scope>NUCLEOTIDE SEQUENCE [LARGE SCALE GENOMIC DNA]</scope>
    <source>
        <strain evidence="2">TDA-040725-5</strain>
    </source>
</reference>
<accession>A0A0H3XJC0</accession>
<dbReference type="Proteomes" id="UP000035661">
    <property type="component" value="Chromosome"/>
</dbReference>
<organism evidence="1 2">
    <name type="scientific">Spiroplasma eriocheiris</name>
    <dbReference type="NCBI Taxonomy" id="315358"/>
    <lineage>
        <taxon>Bacteria</taxon>
        <taxon>Bacillati</taxon>
        <taxon>Mycoplasmatota</taxon>
        <taxon>Mollicutes</taxon>
        <taxon>Entomoplasmatales</taxon>
        <taxon>Spiroplasmataceae</taxon>
        <taxon>Spiroplasma</taxon>
    </lineage>
</organism>
<dbReference type="EMBL" id="CP011856">
    <property type="protein sequence ID" value="AKM54685.1"/>
    <property type="molecule type" value="Genomic_DNA"/>
</dbReference>
<proteinExistence type="predicted"/>